<dbReference type="Pfam" id="PF07228">
    <property type="entry name" value="SpoIIE"/>
    <property type="match status" value="1"/>
</dbReference>
<protein>
    <recommendedName>
        <fullName evidence="2">PAS domain-containing protein</fullName>
    </recommendedName>
</protein>
<feature type="domain" description="PAS" evidence="2">
    <location>
        <begin position="1"/>
        <end position="42"/>
    </location>
</feature>
<evidence type="ECO:0000259" key="2">
    <source>
        <dbReference type="PROSITE" id="PS50112"/>
    </source>
</evidence>
<dbReference type="Pfam" id="PF13185">
    <property type="entry name" value="GAF_2"/>
    <property type="match status" value="1"/>
</dbReference>
<dbReference type="Gene3D" id="3.30.450.20">
    <property type="entry name" value="PAS domain"/>
    <property type="match status" value="2"/>
</dbReference>
<reference evidence="3" key="2">
    <citation type="submission" date="2020-09" db="EMBL/GenBank/DDBJ databases">
        <authorList>
            <person name="Sun Q."/>
            <person name="Ohkuma M."/>
        </authorList>
    </citation>
    <scope>NUCLEOTIDE SEQUENCE</scope>
    <source>
        <strain evidence="3">JCM 3302</strain>
    </source>
</reference>
<reference evidence="3" key="1">
    <citation type="journal article" date="2014" name="Int. J. Syst. Evol. Microbiol.">
        <title>Complete genome sequence of Corynebacterium casei LMG S-19264T (=DSM 44701T), isolated from a smear-ripened cheese.</title>
        <authorList>
            <consortium name="US DOE Joint Genome Institute (JGI-PGF)"/>
            <person name="Walter F."/>
            <person name="Albersmeier A."/>
            <person name="Kalinowski J."/>
            <person name="Ruckert C."/>
        </authorList>
    </citation>
    <scope>NUCLEOTIDE SEQUENCE</scope>
    <source>
        <strain evidence="3">JCM 3302</strain>
    </source>
</reference>
<dbReference type="InterPro" id="IPR000014">
    <property type="entry name" value="PAS"/>
</dbReference>
<dbReference type="InterPro" id="IPR003018">
    <property type="entry name" value="GAF"/>
</dbReference>
<dbReference type="SUPFAM" id="SSF55785">
    <property type="entry name" value="PYP-like sensor domain (PAS domain)"/>
    <property type="match status" value="2"/>
</dbReference>
<dbReference type="InterPro" id="IPR013656">
    <property type="entry name" value="PAS_4"/>
</dbReference>
<evidence type="ECO:0000256" key="1">
    <source>
        <dbReference type="ARBA" id="ARBA00022801"/>
    </source>
</evidence>
<evidence type="ECO:0000313" key="4">
    <source>
        <dbReference type="Proteomes" id="UP000641386"/>
    </source>
</evidence>
<dbReference type="Pfam" id="PF08448">
    <property type="entry name" value="PAS_4"/>
    <property type="match status" value="1"/>
</dbReference>
<name>A0A919DYW0_9ACTN</name>
<dbReference type="InterPro" id="IPR001932">
    <property type="entry name" value="PPM-type_phosphatase-like_dom"/>
</dbReference>
<dbReference type="CDD" id="cd16936">
    <property type="entry name" value="HATPase_RsbW-like"/>
    <property type="match status" value="1"/>
</dbReference>
<dbReference type="PANTHER" id="PTHR43156:SF2">
    <property type="entry name" value="STAGE II SPORULATION PROTEIN E"/>
    <property type="match status" value="1"/>
</dbReference>
<dbReference type="SMART" id="SM00065">
    <property type="entry name" value="GAF"/>
    <property type="match status" value="1"/>
</dbReference>
<dbReference type="AlphaFoldDB" id="A0A919DYW0"/>
<dbReference type="CDD" id="cd00130">
    <property type="entry name" value="PAS"/>
    <property type="match status" value="1"/>
</dbReference>
<accession>A0A919DYW0</accession>
<dbReference type="SUPFAM" id="SSF55781">
    <property type="entry name" value="GAF domain-like"/>
    <property type="match status" value="1"/>
</dbReference>
<dbReference type="Gene3D" id="3.30.565.10">
    <property type="entry name" value="Histidine kinase-like ATPase, C-terminal domain"/>
    <property type="match status" value="1"/>
</dbReference>
<dbReference type="InterPro" id="IPR036457">
    <property type="entry name" value="PPM-type-like_dom_sf"/>
</dbReference>
<dbReference type="RefSeq" id="WP_189905064.1">
    <property type="nucleotide sequence ID" value="NZ_BNBC01000033.1"/>
</dbReference>
<dbReference type="Pfam" id="PF13581">
    <property type="entry name" value="HATPase_c_2"/>
    <property type="match status" value="1"/>
</dbReference>
<dbReference type="Gene3D" id="3.60.40.10">
    <property type="entry name" value="PPM-type phosphatase domain"/>
    <property type="match status" value="1"/>
</dbReference>
<dbReference type="PROSITE" id="PS50112">
    <property type="entry name" value="PAS"/>
    <property type="match status" value="1"/>
</dbReference>
<dbReference type="Proteomes" id="UP000641386">
    <property type="component" value="Unassembled WGS sequence"/>
</dbReference>
<sequence>MSSGAVLMRIADDGRIVEWSARAGELLGRSRQEAVGRTVAELTGGGDGTAGGKALLAALGAVSVRPVLSGASLTWEVRDGQGNGATARDLAILRTLFLHSPIDLYILDADLRIGRSGSGAPEALPGTDGALAGQNFPEALGLVNPESEHAVARRVLMTGEPALRRVVRAAPRNGTGRSMHYSLSYVRLEGADGAVLGLVASAVDVTEQERALHRVRLLEDVRTTVGERLEVTSVCQELVDAVVPAFTGIAVVEVIEDVIRGEEPPLAPVDQDMPLRRTAFKGLVSAHTVGEVRRLPEGTPFSLVLNDLRPRLITVTRDSPWLSADPARASAIAQSDAHSLIVAPLTVRGQALGVVSFYRHREEAPFDKDDIALASDLCAHAALCIDNARRFTRERTIAATVKRRLLPQRSSAPSTLDVASLHIPGPGGGGAWFDVIEMAGGRTALVFGDVGGRGIATATTMGQLRTVIHALAGLDLEPNELMARLSDTAMQLASERAALPAGDPLNREPLTAGCLIAVYDSVDHTCTLVRAGLSEPYLVRPGGDAEAVSAPGGPILAGTDHAPFPATEFPLPAGSILAVGNEDLLESEPRLRAVLRQETALPLDEVSDMLAYALRDRHETEKLLLLARAKGLPADHVLTVPLAEDLAAVPDVRAAVRGQLAEWDIGADDAFTTELIASELVANAIRYGAPPYRLRLILDERLTCEVRDAGDSAPHLKHARTIDEGGRGLFIVASVADGWGIRYHAQGKTVWARQGIGSAE</sequence>
<dbReference type="Gene3D" id="3.30.450.40">
    <property type="match status" value="1"/>
</dbReference>
<dbReference type="EMBL" id="BNBC01000033">
    <property type="protein sequence ID" value="GHE94969.1"/>
    <property type="molecule type" value="Genomic_DNA"/>
</dbReference>
<dbReference type="SMART" id="SM00331">
    <property type="entry name" value="PP2C_SIG"/>
    <property type="match status" value="1"/>
</dbReference>
<comment type="caution">
    <text evidence="3">The sequence shown here is derived from an EMBL/GenBank/DDBJ whole genome shotgun (WGS) entry which is preliminary data.</text>
</comment>
<keyword evidence="4" id="KW-1185">Reference proteome</keyword>
<dbReference type="InterPro" id="IPR035965">
    <property type="entry name" value="PAS-like_dom_sf"/>
</dbReference>
<organism evidence="3 4">
    <name type="scientific">Streptomyces spiralis</name>
    <dbReference type="NCBI Taxonomy" id="66376"/>
    <lineage>
        <taxon>Bacteria</taxon>
        <taxon>Bacillati</taxon>
        <taxon>Actinomycetota</taxon>
        <taxon>Actinomycetes</taxon>
        <taxon>Kitasatosporales</taxon>
        <taxon>Streptomycetaceae</taxon>
        <taxon>Streptomyces</taxon>
    </lineage>
</organism>
<dbReference type="SUPFAM" id="SSF55874">
    <property type="entry name" value="ATPase domain of HSP90 chaperone/DNA topoisomerase II/histidine kinase"/>
    <property type="match status" value="1"/>
</dbReference>
<dbReference type="InterPro" id="IPR029016">
    <property type="entry name" value="GAF-like_dom_sf"/>
</dbReference>
<dbReference type="InterPro" id="IPR036890">
    <property type="entry name" value="HATPase_C_sf"/>
</dbReference>
<proteinExistence type="predicted"/>
<dbReference type="InterPro" id="IPR003594">
    <property type="entry name" value="HATPase_dom"/>
</dbReference>
<evidence type="ECO:0000313" key="3">
    <source>
        <dbReference type="EMBL" id="GHE94969.1"/>
    </source>
</evidence>
<dbReference type="GO" id="GO:0016791">
    <property type="term" value="F:phosphatase activity"/>
    <property type="evidence" value="ECO:0007669"/>
    <property type="project" value="TreeGrafter"/>
</dbReference>
<keyword evidence="1" id="KW-0378">Hydrolase</keyword>
<gene>
    <name evidence="3" type="ORF">GCM10014715_58960</name>
</gene>
<dbReference type="PANTHER" id="PTHR43156">
    <property type="entry name" value="STAGE II SPORULATION PROTEIN E-RELATED"/>
    <property type="match status" value="1"/>
</dbReference>
<dbReference type="InterPro" id="IPR052016">
    <property type="entry name" value="Bact_Sigma-Reg"/>
</dbReference>